<dbReference type="AlphaFoldDB" id="A0A5B7IHQ3"/>
<evidence type="ECO:0000313" key="2">
    <source>
        <dbReference type="EMBL" id="MPC84040.1"/>
    </source>
</evidence>
<proteinExistence type="predicted"/>
<evidence type="ECO:0000256" key="1">
    <source>
        <dbReference type="SAM" id="MobiDB-lite"/>
    </source>
</evidence>
<protein>
    <submittedName>
        <fullName evidence="2">Uncharacterized protein</fullName>
    </submittedName>
</protein>
<keyword evidence="3" id="KW-1185">Reference proteome</keyword>
<accession>A0A5B7IHQ3</accession>
<organism evidence="2 3">
    <name type="scientific">Portunus trituberculatus</name>
    <name type="common">Swimming crab</name>
    <name type="synonym">Neptunus trituberculatus</name>
    <dbReference type="NCBI Taxonomy" id="210409"/>
    <lineage>
        <taxon>Eukaryota</taxon>
        <taxon>Metazoa</taxon>
        <taxon>Ecdysozoa</taxon>
        <taxon>Arthropoda</taxon>
        <taxon>Crustacea</taxon>
        <taxon>Multicrustacea</taxon>
        <taxon>Malacostraca</taxon>
        <taxon>Eumalacostraca</taxon>
        <taxon>Eucarida</taxon>
        <taxon>Decapoda</taxon>
        <taxon>Pleocyemata</taxon>
        <taxon>Brachyura</taxon>
        <taxon>Eubrachyura</taxon>
        <taxon>Portunoidea</taxon>
        <taxon>Portunidae</taxon>
        <taxon>Portuninae</taxon>
        <taxon>Portunus</taxon>
    </lineage>
</organism>
<sequence length="96" mass="10714">MARTCRSSFCCSEARGCLRGPRTPACHRAISTLQARLSNPFTRLVASLSSGRHQRRRHSLQDATRHTERQSGHQKGFVRLVATPRFLVATGTLLRA</sequence>
<name>A0A5B7IHQ3_PORTR</name>
<comment type="caution">
    <text evidence="2">The sequence shown here is derived from an EMBL/GenBank/DDBJ whole genome shotgun (WGS) entry which is preliminary data.</text>
</comment>
<feature type="region of interest" description="Disordered" evidence="1">
    <location>
        <begin position="47"/>
        <end position="75"/>
    </location>
</feature>
<gene>
    <name evidence="2" type="ORF">E2C01_078765</name>
</gene>
<dbReference type="EMBL" id="VSRR010064272">
    <property type="protein sequence ID" value="MPC84040.1"/>
    <property type="molecule type" value="Genomic_DNA"/>
</dbReference>
<dbReference type="Proteomes" id="UP000324222">
    <property type="component" value="Unassembled WGS sequence"/>
</dbReference>
<evidence type="ECO:0000313" key="3">
    <source>
        <dbReference type="Proteomes" id="UP000324222"/>
    </source>
</evidence>
<feature type="compositionally biased region" description="Basic and acidic residues" evidence="1">
    <location>
        <begin position="59"/>
        <end position="71"/>
    </location>
</feature>
<reference evidence="2 3" key="1">
    <citation type="submission" date="2019-05" db="EMBL/GenBank/DDBJ databases">
        <title>Another draft genome of Portunus trituberculatus and its Hox gene families provides insights of decapod evolution.</title>
        <authorList>
            <person name="Jeong J.-H."/>
            <person name="Song I."/>
            <person name="Kim S."/>
            <person name="Choi T."/>
            <person name="Kim D."/>
            <person name="Ryu S."/>
            <person name="Kim W."/>
        </authorList>
    </citation>
    <scope>NUCLEOTIDE SEQUENCE [LARGE SCALE GENOMIC DNA]</scope>
    <source>
        <tissue evidence="2">Muscle</tissue>
    </source>
</reference>